<protein>
    <submittedName>
        <fullName evidence="2">Uncharacterized protein</fullName>
    </submittedName>
</protein>
<evidence type="ECO:0000256" key="1">
    <source>
        <dbReference type="SAM" id="SignalP"/>
    </source>
</evidence>
<dbReference type="Proteomes" id="UP000696280">
    <property type="component" value="Unassembled WGS sequence"/>
</dbReference>
<sequence>MLFKSSLLATAMIFAGQASAVFVFCPGSPNSPFLERACLVNTGSEVTCQNVEGNCRPNCFAGSSYGIRAVCCQKDDTINMFCFKK</sequence>
<organism evidence="2 3">
    <name type="scientific">Hymenoscyphus fraxineus</name>
    <dbReference type="NCBI Taxonomy" id="746836"/>
    <lineage>
        <taxon>Eukaryota</taxon>
        <taxon>Fungi</taxon>
        <taxon>Dikarya</taxon>
        <taxon>Ascomycota</taxon>
        <taxon>Pezizomycotina</taxon>
        <taxon>Leotiomycetes</taxon>
        <taxon>Helotiales</taxon>
        <taxon>Helotiaceae</taxon>
        <taxon>Hymenoscyphus</taxon>
    </lineage>
</organism>
<keyword evidence="3" id="KW-1185">Reference proteome</keyword>
<dbReference type="OrthoDB" id="4807140at2759"/>
<evidence type="ECO:0000313" key="2">
    <source>
        <dbReference type="EMBL" id="CAG8959273.1"/>
    </source>
</evidence>
<reference evidence="2" key="1">
    <citation type="submission" date="2021-07" db="EMBL/GenBank/DDBJ databases">
        <authorList>
            <person name="Durling M."/>
        </authorList>
    </citation>
    <scope>NUCLEOTIDE SEQUENCE</scope>
</reference>
<comment type="caution">
    <text evidence="2">The sequence shown here is derived from an EMBL/GenBank/DDBJ whole genome shotgun (WGS) entry which is preliminary data.</text>
</comment>
<feature type="chain" id="PRO_5040389278" evidence="1">
    <location>
        <begin position="21"/>
        <end position="85"/>
    </location>
</feature>
<evidence type="ECO:0000313" key="3">
    <source>
        <dbReference type="Proteomes" id="UP000696280"/>
    </source>
</evidence>
<dbReference type="EMBL" id="CAJVRL010000091">
    <property type="protein sequence ID" value="CAG8959273.1"/>
    <property type="molecule type" value="Genomic_DNA"/>
</dbReference>
<accession>A0A9N9PXW0</accession>
<name>A0A9N9PXW0_9HELO</name>
<dbReference type="AlphaFoldDB" id="A0A9N9PXW0"/>
<proteinExistence type="predicted"/>
<feature type="signal peptide" evidence="1">
    <location>
        <begin position="1"/>
        <end position="20"/>
    </location>
</feature>
<gene>
    <name evidence="2" type="ORF">HYFRA_00013042</name>
</gene>
<keyword evidence="1" id="KW-0732">Signal</keyword>